<evidence type="ECO:0000256" key="5">
    <source>
        <dbReference type="ARBA" id="ARBA00025050"/>
    </source>
</evidence>
<feature type="domain" description="Ribosome recycling factor" evidence="7">
    <location>
        <begin position="25"/>
        <end position="184"/>
    </location>
</feature>
<dbReference type="FunFam" id="1.10.132.20:FF:000001">
    <property type="entry name" value="Ribosome-recycling factor"/>
    <property type="match status" value="1"/>
</dbReference>
<gene>
    <name evidence="6 8" type="primary">frr</name>
    <name evidence="8" type="ORF">HH304_13680</name>
</gene>
<dbReference type="InterPro" id="IPR002661">
    <property type="entry name" value="Ribosome_recyc_fac"/>
</dbReference>
<reference evidence="8 9" key="1">
    <citation type="submission" date="2020-04" db="EMBL/GenBank/DDBJ databases">
        <title>Flammeovirgaceae bacterium KN852 isolated from deep sea.</title>
        <authorList>
            <person name="Zhang D.-C."/>
        </authorList>
    </citation>
    <scope>NUCLEOTIDE SEQUENCE [LARGE SCALE GENOMIC DNA]</scope>
    <source>
        <strain evidence="8 9">KN852</strain>
    </source>
</reference>
<comment type="subcellular location">
    <subcellularLocation>
        <location evidence="1 6">Cytoplasm</location>
    </subcellularLocation>
</comment>
<dbReference type="InterPro" id="IPR036191">
    <property type="entry name" value="RRF_sf"/>
</dbReference>
<evidence type="ECO:0000256" key="6">
    <source>
        <dbReference type="HAMAP-Rule" id="MF_00040"/>
    </source>
</evidence>
<keyword evidence="4 6" id="KW-0648">Protein biosynthesis</keyword>
<protein>
    <recommendedName>
        <fullName evidence="6">Ribosome-recycling factor</fullName>
        <shortName evidence="6">RRF</shortName>
    </recommendedName>
    <alternativeName>
        <fullName evidence="6">Ribosome-releasing factor</fullName>
    </alternativeName>
</protein>
<dbReference type="PANTHER" id="PTHR20982">
    <property type="entry name" value="RIBOSOME RECYCLING FACTOR"/>
    <property type="match status" value="1"/>
</dbReference>
<proteinExistence type="inferred from homology"/>
<evidence type="ECO:0000313" key="9">
    <source>
        <dbReference type="Proteomes" id="UP000559010"/>
    </source>
</evidence>
<dbReference type="Proteomes" id="UP000559010">
    <property type="component" value="Unassembled WGS sequence"/>
</dbReference>
<dbReference type="NCBIfam" id="TIGR00496">
    <property type="entry name" value="frr"/>
    <property type="match status" value="1"/>
</dbReference>
<dbReference type="GO" id="GO:0006415">
    <property type="term" value="P:translational termination"/>
    <property type="evidence" value="ECO:0007669"/>
    <property type="project" value="UniProtKB-UniRule"/>
</dbReference>
<dbReference type="FunFam" id="3.30.1360.40:FF:000001">
    <property type="entry name" value="Ribosome-recycling factor"/>
    <property type="match status" value="1"/>
</dbReference>
<keyword evidence="3 6" id="KW-0963">Cytoplasm</keyword>
<evidence type="ECO:0000256" key="2">
    <source>
        <dbReference type="ARBA" id="ARBA00005912"/>
    </source>
</evidence>
<evidence type="ECO:0000256" key="1">
    <source>
        <dbReference type="ARBA" id="ARBA00004496"/>
    </source>
</evidence>
<dbReference type="InterPro" id="IPR023584">
    <property type="entry name" value="Ribosome_recyc_fac_dom"/>
</dbReference>
<comment type="caution">
    <text evidence="8">The sequence shown here is derived from an EMBL/GenBank/DDBJ whole genome shotgun (WGS) entry which is preliminary data.</text>
</comment>
<dbReference type="Gene3D" id="3.30.1360.40">
    <property type="match status" value="1"/>
</dbReference>
<evidence type="ECO:0000313" key="8">
    <source>
        <dbReference type="EMBL" id="NMM49453.1"/>
    </source>
</evidence>
<comment type="similarity">
    <text evidence="2 6">Belongs to the RRF family.</text>
</comment>
<dbReference type="Pfam" id="PF01765">
    <property type="entry name" value="RRF"/>
    <property type="match status" value="1"/>
</dbReference>
<dbReference type="PANTHER" id="PTHR20982:SF3">
    <property type="entry name" value="MITOCHONDRIAL RIBOSOME RECYCLING FACTOR PSEUDO 1"/>
    <property type="match status" value="1"/>
</dbReference>
<evidence type="ECO:0000256" key="4">
    <source>
        <dbReference type="ARBA" id="ARBA00022917"/>
    </source>
</evidence>
<evidence type="ECO:0000256" key="3">
    <source>
        <dbReference type="ARBA" id="ARBA00022490"/>
    </source>
</evidence>
<accession>A0A848IY77</accession>
<sequence length="186" mass="21122">MEEIDLYLEEAKDQMEKAIQHTQLELNKVRAGKAMPSMLDGLKVDYYGNPTPLNQVGSINTPDARTLVIKPWEKNIISEIERAIINSDLGFNPQNDGDIIRINIPPLSEERRAQLLKHCKQLAEQGKVSVRNARKDANDGLKKLQKDGTSEDLVKNAEDEVQKLTDQYVEKVDKLLEVKEKDIMTI</sequence>
<evidence type="ECO:0000259" key="7">
    <source>
        <dbReference type="Pfam" id="PF01765"/>
    </source>
</evidence>
<keyword evidence="9" id="KW-1185">Reference proteome</keyword>
<dbReference type="Gene3D" id="1.10.132.20">
    <property type="entry name" value="Ribosome-recycling factor"/>
    <property type="match status" value="1"/>
</dbReference>
<dbReference type="RefSeq" id="WP_169682581.1">
    <property type="nucleotide sequence ID" value="NZ_JABBNU010000008.1"/>
</dbReference>
<dbReference type="EMBL" id="JABBNU010000008">
    <property type="protein sequence ID" value="NMM49453.1"/>
    <property type="molecule type" value="Genomic_DNA"/>
</dbReference>
<dbReference type="CDD" id="cd00520">
    <property type="entry name" value="RRF"/>
    <property type="match status" value="1"/>
</dbReference>
<dbReference type="HAMAP" id="MF_00040">
    <property type="entry name" value="RRF"/>
    <property type="match status" value="1"/>
</dbReference>
<organism evidence="8 9">
    <name type="scientific">Marinigracilibium pacificum</name>
    <dbReference type="NCBI Taxonomy" id="2729599"/>
    <lineage>
        <taxon>Bacteria</taxon>
        <taxon>Pseudomonadati</taxon>
        <taxon>Bacteroidota</taxon>
        <taxon>Cytophagia</taxon>
        <taxon>Cytophagales</taxon>
        <taxon>Flammeovirgaceae</taxon>
        <taxon>Marinigracilibium</taxon>
    </lineage>
</organism>
<comment type="function">
    <text evidence="5 6">Responsible for the release of ribosomes from messenger RNA at the termination of protein biosynthesis. May increase the efficiency of translation by recycling ribosomes from one round of translation to another.</text>
</comment>
<dbReference type="GO" id="GO:0005737">
    <property type="term" value="C:cytoplasm"/>
    <property type="evidence" value="ECO:0007669"/>
    <property type="project" value="UniProtKB-SubCell"/>
</dbReference>
<name>A0A848IY77_9BACT</name>
<dbReference type="AlphaFoldDB" id="A0A848IY77"/>
<dbReference type="GO" id="GO:0043023">
    <property type="term" value="F:ribosomal large subunit binding"/>
    <property type="evidence" value="ECO:0007669"/>
    <property type="project" value="TreeGrafter"/>
</dbReference>
<dbReference type="SUPFAM" id="SSF55194">
    <property type="entry name" value="Ribosome recycling factor, RRF"/>
    <property type="match status" value="1"/>
</dbReference>